<sequence length="67" mass="7921">MFEDYFQTIPFLFVCKAKCESNGIILVQVLASEGNKHDYIYTDDATIFTRKTRLQGCFFILPFRRFL</sequence>
<accession>F2F4I0</accession>
<reference evidence="2" key="1">
    <citation type="submission" date="2011-04" db="EMBL/GenBank/DDBJ databases">
        <title>Genome sequence of Solibacillus silvestris StLB046.</title>
        <authorList>
            <person name="Morohoshi T."/>
            <person name="Someya N."/>
            <person name="Ikeda T."/>
        </authorList>
    </citation>
    <scope>NUCLEOTIDE SEQUENCE [LARGE SCALE GENOMIC DNA]</scope>
    <source>
        <strain evidence="2">StLB046</strain>
    </source>
</reference>
<dbReference type="KEGG" id="siv:SSIL_1541"/>
<dbReference type="Proteomes" id="UP000006691">
    <property type="component" value="Chromosome"/>
</dbReference>
<reference evidence="1 2" key="2">
    <citation type="journal article" date="2012" name="J. Biosci. Bioeng.">
        <title>Complete genome sequence and characterization of the N-acylhomoserine lactone-degrading gene of the potato leaf-associated Solibacillus silvestris.</title>
        <authorList>
            <person name="Morohoshi T."/>
            <person name="Tominaga Y."/>
            <person name="Someya N."/>
            <person name="Ikeda T."/>
        </authorList>
    </citation>
    <scope>NUCLEOTIDE SEQUENCE [LARGE SCALE GENOMIC DNA]</scope>
    <source>
        <strain evidence="1 2">StLB046</strain>
    </source>
</reference>
<dbReference type="AlphaFoldDB" id="F2F4I0"/>
<dbReference type="HOGENOM" id="CLU_2810152_0_0_9"/>
<evidence type="ECO:0000313" key="2">
    <source>
        <dbReference type="Proteomes" id="UP000006691"/>
    </source>
</evidence>
<name>F2F4I0_SOLSS</name>
<gene>
    <name evidence="1" type="ordered locus">SSIL_1541</name>
</gene>
<evidence type="ECO:0000313" key="1">
    <source>
        <dbReference type="EMBL" id="BAK15964.1"/>
    </source>
</evidence>
<proteinExistence type="predicted"/>
<keyword evidence="2" id="KW-1185">Reference proteome</keyword>
<dbReference type="EMBL" id="AP012157">
    <property type="protein sequence ID" value="BAK15964.1"/>
    <property type="molecule type" value="Genomic_DNA"/>
</dbReference>
<protein>
    <submittedName>
        <fullName evidence="1">Uncharacterized protein</fullName>
    </submittedName>
</protein>
<organism evidence="1 2">
    <name type="scientific">Solibacillus silvestris (strain StLB046)</name>
    <name type="common">Bacillus silvestris</name>
    <dbReference type="NCBI Taxonomy" id="1002809"/>
    <lineage>
        <taxon>Bacteria</taxon>
        <taxon>Bacillati</taxon>
        <taxon>Bacillota</taxon>
        <taxon>Bacilli</taxon>
        <taxon>Bacillales</taxon>
        <taxon>Caryophanaceae</taxon>
        <taxon>Solibacillus</taxon>
    </lineage>
</organism>